<accession>A0ABD0M4A6</accession>
<dbReference type="Proteomes" id="UP001519460">
    <property type="component" value="Unassembled WGS sequence"/>
</dbReference>
<protein>
    <submittedName>
        <fullName evidence="1">Uncharacterized protein</fullName>
    </submittedName>
</protein>
<proteinExistence type="predicted"/>
<dbReference type="AlphaFoldDB" id="A0ABD0M4A6"/>
<keyword evidence="2" id="KW-1185">Reference proteome</keyword>
<evidence type="ECO:0000313" key="2">
    <source>
        <dbReference type="Proteomes" id="UP001519460"/>
    </source>
</evidence>
<dbReference type="EMBL" id="JACVVK020000007">
    <property type="protein sequence ID" value="KAK7506325.1"/>
    <property type="molecule type" value="Genomic_DNA"/>
</dbReference>
<gene>
    <name evidence="1" type="ORF">BaRGS_00002437</name>
</gene>
<reference evidence="1 2" key="1">
    <citation type="journal article" date="2023" name="Sci. Data">
        <title>Genome assembly of the Korean intertidal mud-creeper Batillaria attramentaria.</title>
        <authorList>
            <person name="Patra A.K."/>
            <person name="Ho P.T."/>
            <person name="Jun S."/>
            <person name="Lee S.J."/>
            <person name="Kim Y."/>
            <person name="Won Y.J."/>
        </authorList>
    </citation>
    <scope>NUCLEOTIDE SEQUENCE [LARGE SCALE GENOMIC DNA]</scope>
    <source>
        <strain evidence="1">Wonlab-2016</strain>
    </source>
</reference>
<organism evidence="1 2">
    <name type="scientific">Batillaria attramentaria</name>
    <dbReference type="NCBI Taxonomy" id="370345"/>
    <lineage>
        <taxon>Eukaryota</taxon>
        <taxon>Metazoa</taxon>
        <taxon>Spiralia</taxon>
        <taxon>Lophotrochozoa</taxon>
        <taxon>Mollusca</taxon>
        <taxon>Gastropoda</taxon>
        <taxon>Caenogastropoda</taxon>
        <taxon>Sorbeoconcha</taxon>
        <taxon>Cerithioidea</taxon>
        <taxon>Batillariidae</taxon>
        <taxon>Batillaria</taxon>
    </lineage>
</organism>
<name>A0ABD0M4A6_9CAEN</name>
<sequence>MSDVCLNKMRDDLVNTSVGHSYQPLRHTVQWPYARLAHTSAAGVATCVSLRQESFRGKDISRPAETLQSVVNLRLYTMRWPRVESKRRFAARNLT</sequence>
<comment type="caution">
    <text evidence="1">The sequence shown here is derived from an EMBL/GenBank/DDBJ whole genome shotgun (WGS) entry which is preliminary data.</text>
</comment>
<evidence type="ECO:0000313" key="1">
    <source>
        <dbReference type="EMBL" id="KAK7506325.1"/>
    </source>
</evidence>